<dbReference type="RefSeq" id="WP_290317111.1">
    <property type="nucleotide sequence ID" value="NZ_JAUFPN010000143.1"/>
</dbReference>
<accession>A0ABT8A6E9</accession>
<feature type="signal peptide" evidence="2">
    <location>
        <begin position="1"/>
        <end position="22"/>
    </location>
</feature>
<organism evidence="3 4">
    <name type="scientific">Paeniroseomonas aquatica</name>
    <dbReference type="NCBI Taxonomy" id="373043"/>
    <lineage>
        <taxon>Bacteria</taxon>
        <taxon>Pseudomonadati</taxon>
        <taxon>Pseudomonadota</taxon>
        <taxon>Alphaproteobacteria</taxon>
        <taxon>Acetobacterales</taxon>
        <taxon>Acetobacteraceae</taxon>
        <taxon>Paeniroseomonas</taxon>
    </lineage>
</organism>
<name>A0ABT8A6E9_9PROT</name>
<dbReference type="Proteomes" id="UP001529369">
    <property type="component" value="Unassembled WGS sequence"/>
</dbReference>
<sequence>MSRRVLLAAVLGLLAWIGPSGAQTSDPSFRVVNNTANVVNEVYASPSNERSWGQDRLGTEVIRPGGLHIVRLPADGNCNYDVRIVYQGGSAEERRNLNTCQLVDLVLGGGVAPPPRTAGPQGNGQARPQPGSQQQGNPSFNLVNQSGRVIEEFYASPSSQQNWGPDRLGDEVVQPGTTFAVRLPQGECSYDIRVVWQGGESQERRNMNMCALTNYTVR</sequence>
<feature type="compositionally biased region" description="Low complexity" evidence="1">
    <location>
        <begin position="128"/>
        <end position="139"/>
    </location>
</feature>
<feature type="region of interest" description="Disordered" evidence="1">
    <location>
        <begin position="111"/>
        <end position="139"/>
    </location>
</feature>
<gene>
    <name evidence="3" type="ORF">QWZ14_13060</name>
</gene>
<comment type="caution">
    <text evidence="3">The sequence shown here is derived from an EMBL/GenBank/DDBJ whole genome shotgun (WGS) entry which is preliminary data.</text>
</comment>
<dbReference type="EMBL" id="JAUFPN010000143">
    <property type="protein sequence ID" value="MDN3565294.1"/>
    <property type="molecule type" value="Genomic_DNA"/>
</dbReference>
<evidence type="ECO:0000313" key="4">
    <source>
        <dbReference type="Proteomes" id="UP001529369"/>
    </source>
</evidence>
<evidence type="ECO:0000313" key="3">
    <source>
        <dbReference type="EMBL" id="MDN3565294.1"/>
    </source>
</evidence>
<evidence type="ECO:0000256" key="1">
    <source>
        <dbReference type="SAM" id="MobiDB-lite"/>
    </source>
</evidence>
<proteinExistence type="predicted"/>
<reference evidence="4" key="1">
    <citation type="journal article" date="2019" name="Int. J. Syst. Evol. Microbiol.">
        <title>The Global Catalogue of Microorganisms (GCM) 10K type strain sequencing project: providing services to taxonomists for standard genome sequencing and annotation.</title>
        <authorList>
            <consortium name="The Broad Institute Genomics Platform"/>
            <consortium name="The Broad Institute Genome Sequencing Center for Infectious Disease"/>
            <person name="Wu L."/>
            <person name="Ma J."/>
        </authorList>
    </citation>
    <scope>NUCLEOTIDE SEQUENCE [LARGE SCALE GENOMIC DNA]</scope>
    <source>
        <strain evidence="4">CECT 7131</strain>
    </source>
</reference>
<keyword evidence="2" id="KW-0732">Signal</keyword>
<protein>
    <submittedName>
        <fullName evidence="3">Uncharacterized protein</fullName>
    </submittedName>
</protein>
<evidence type="ECO:0000256" key="2">
    <source>
        <dbReference type="SAM" id="SignalP"/>
    </source>
</evidence>
<keyword evidence="4" id="KW-1185">Reference proteome</keyword>
<feature type="chain" id="PRO_5047138506" evidence="2">
    <location>
        <begin position="23"/>
        <end position="218"/>
    </location>
</feature>